<evidence type="ECO:0000256" key="1">
    <source>
        <dbReference type="ARBA" id="ARBA00004141"/>
    </source>
</evidence>
<dbReference type="GO" id="GO:0004888">
    <property type="term" value="F:transmembrane signaling receptor activity"/>
    <property type="evidence" value="ECO:0007669"/>
    <property type="project" value="InterPro"/>
</dbReference>
<dbReference type="Pfam" id="PF02931">
    <property type="entry name" value="Neur_chan_LBD"/>
    <property type="match status" value="1"/>
</dbReference>
<organism evidence="8 9">
    <name type="scientific">Strongyloides stercoralis</name>
    <name type="common">Threadworm</name>
    <dbReference type="NCBI Taxonomy" id="6248"/>
    <lineage>
        <taxon>Eukaryota</taxon>
        <taxon>Metazoa</taxon>
        <taxon>Ecdysozoa</taxon>
        <taxon>Nematoda</taxon>
        <taxon>Chromadorea</taxon>
        <taxon>Rhabditida</taxon>
        <taxon>Tylenchina</taxon>
        <taxon>Panagrolaimomorpha</taxon>
        <taxon>Strongyloidoidea</taxon>
        <taxon>Strongyloididae</taxon>
        <taxon>Strongyloides</taxon>
    </lineage>
</organism>
<keyword evidence="3 5" id="KW-1133">Transmembrane helix</keyword>
<dbReference type="Gene3D" id="2.70.170.10">
    <property type="entry name" value="Neurotransmitter-gated ion-channel ligand-binding domain"/>
    <property type="match status" value="1"/>
</dbReference>
<dbReference type="Gene3D" id="1.20.58.390">
    <property type="entry name" value="Neurotransmitter-gated ion-channel transmembrane domain"/>
    <property type="match status" value="1"/>
</dbReference>
<dbReference type="SUPFAM" id="SSF90112">
    <property type="entry name" value="Neurotransmitter-gated ion-channel transmembrane pore"/>
    <property type="match status" value="1"/>
</dbReference>
<dbReference type="Proteomes" id="UP000035681">
    <property type="component" value="Unplaced"/>
</dbReference>
<dbReference type="CDD" id="cd18989">
    <property type="entry name" value="LGIC_ECD_cation"/>
    <property type="match status" value="1"/>
</dbReference>
<feature type="domain" description="Neurotransmitter-gated ion-channel ligand-binding" evidence="6">
    <location>
        <begin position="33"/>
        <end position="231"/>
    </location>
</feature>
<keyword evidence="2 5" id="KW-0812">Transmembrane</keyword>
<evidence type="ECO:0000313" key="8">
    <source>
        <dbReference type="Proteomes" id="UP000035681"/>
    </source>
</evidence>
<dbReference type="SUPFAM" id="SSF63712">
    <property type="entry name" value="Nicotinic receptor ligand binding domain-like"/>
    <property type="match status" value="1"/>
</dbReference>
<evidence type="ECO:0000256" key="2">
    <source>
        <dbReference type="ARBA" id="ARBA00022692"/>
    </source>
</evidence>
<evidence type="ECO:0000256" key="5">
    <source>
        <dbReference type="RuleBase" id="RU000687"/>
    </source>
</evidence>
<dbReference type="InterPro" id="IPR018000">
    <property type="entry name" value="Neurotransmitter_ion_chnl_CS"/>
</dbReference>
<comment type="similarity">
    <text evidence="5">Belongs to the ligand-gated ion channel (TC 1.A.9) family.</text>
</comment>
<keyword evidence="5" id="KW-0406">Ion transport</keyword>
<dbReference type="FunFam" id="2.70.170.10:FF:000028">
    <property type="entry name" value="AcetylCholine Receptor"/>
    <property type="match status" value="1"/>
</dbReference>
<name>A0AAF5I0M2_STRER</name>
<dbReference type="PANTHER" id="PTHR18945">
    <property type="entry name" value="NEUROTRANSMITTER GATED ION CHANNEL"/>
    <property type="match status" value="1"/>
</dbReference>
<evidence type="ECO:0000256" key="4">
    <source>
        <dbReference type="ARBA" id="ARBA00023136"/>
    </source>
</evidence>
<dbReference type="PROSITE" id="PS00236">
    <property type="entry name" value="NEUROTR_ION_CHANNEL"/>
    <property type="match status" value="1"/>
</dbReference>
<evidence type="ECO:0000259" key="6">
    <source>
        <dbReference type="Pfam" id="PF02931"/>
    </source>
</evidence>
<dbReference type="InterPro" id="IPR006029">
    <property type="entry name" value="Neurotrans-gated_channel_TM"/>
</dbReference>
<dbReference type="AlphaFoldDB" id="A0AAF5I0M2"/>
<dbReference type="GO" id="GO:0016020">
    <property type="term" value="C:membrane"/>
    <property type="evidence" value="ECO:0007669"/>
    <property type="project" value="UniProtKB-SubCell"/>
</dbReference>
<dbReference type="InterPro" id="IPR036734">
    <property type="entry name" value="Neur_chan_lig-bd_sf"/>
</dbReference>
<dbReference type="InterPro" id="IPR036719">
    <property type="entry name" value="Neuro-gated_channel_TM_sf"/>
</dbReference>
<feature type="transmembrane region" description="Helical" evidence="5">
    <location>
        <begin position="379"/>
        <end position="398"/>
    </location>
</feature>
<keyword evidence="8" id="KW-1185">Reference proteome</keyword>
<keyword evidence="4 5" id="KW-0472">Membrane</keyword>
<dbReference type="Pfam" id="PF02932">
    <property type="entry name" value="Neur_chan_memb"/>
    <property type="match status" value="1"/>
</dbReference>
<dbReference type="InterPro" id="IPR006201">
    <property type="entry name" value="Neur_channel"/>
</dbReference>
<feature type="domain" description="Neurotransmitter-gated ion-channel transmembrane" evidence="7">
    <location>
        <begin position="239"/>
        <end position="324"/>
    </location>
</feature>
<evidence type="ECO:0000256" key="3">
    <source>
        <dbReference type="ARBA" id="ARBA00022989"/>
    </source>
</evidence>
<evidence type="ECO:0000313" key="9">
    <source>
        <dbReference type="WBParaSite" id="TCONS_00007741.p1"/>
    </source>
</evidence>
<protein>
    <submittedName>
        <fullName evidence="9">Neurotransmitter-gated ion-channel ligand-binding domain-containing protein</fullName>
    </submittedName>
</protein>
<reference evidence="9" key="1">
    <citation type="submission" date="2024-02" db="UniProtKB">
        <authorList>
            <consortium name="WormBaseParasite"/>
        </authorList>
    </citation>
    <scope>IDENTIFICATION</scope>
</reference>
<feature type="transmembrane region" description="Helical" evidence="5">
    <location>
        <begin position="232"/>
        <end position="255"/>
    </location>
</feature>
<evidence type="ECO:0000259" key="7">
    <source>
        <dbReference type="Pfam" id="PF02932"/>
    </source>
</evidence>
<dbReference type="InterPro" id="IPR038050">
    <property type="entry name" value="Neuro_actylchol_rec"/>
</dbReference>
<dbReference type="WBParaSite" id="TCONS_00007741.p1">
    <property type="protein sequence ID" value="TCONS_00007741.p1"/>
    <property type="gene ID" value="XLOC_005770"/>
</dbReference>
<proteinExistence type="inferred from homology"/>
<dbReference type="InterPro" id="IPR006202">
    <property type="entry name" value="Neur_chan_lig-bd"/>
</dbReference>
<dbReference type="CDD" id="cd19051">
    <property type="entry name" value="LGIC_TM_cation"/>
    <property type="match status" value="1"/>
</dbReference>
<dbReference type="GO" id="GO:0005230">
    <property type="term" value="F:extracellular ligand-gated monoatomic ion channel activity"/>
    <property type="evidence" value="ECO:0007669"/>
    <property type="project" value="InterPro"/>
</dbReference>
<dbReference type="PRINTS" id="PR00252">
    <property type="entry name" value="NRIONCHANNEL"/>
</dbReference>
<accession>A0AAF5I0M2</accession>
<feature type="transmembrane region" description="Helical" evidence="5">
    <location>
        <begin position="267"/>
        <end position="285"/>
    </location>
</feature>
<sequence length="419" mass="48981">KIKMNFINKIVYIGMITNYLSIYCLQNYGTTSNLSKYLQSRHNKVAPPDNLIEVFIDIELVHINSIDELHQKMSAVVYMVEEWIDPSLSWNPSDFFGITYTWLPIDIIWVPDIIIFNMLEYNNLLENIRAPVKIYSNGRVVYSYPALYTVMCHIEIEKFPFDEQRCSFDIASWGYSEDKLYLNVSNKNYLKNYNSNDEWALKKVFIEQTSYEHEGTVVSEAKYHIQVTRKPLHYVISLVIPCYIVCALSIAGLYARFSSKKERQERFTLGVTSILSMAVLSLVVSEKVPHSSLHIPLLIKYFLFQILVVTFATILTWPILKFHREAFKNGGKIPPEWIFNILLMKWKVNGIKEKYNDIKSQQRQLVIQGWTSIARRLDYTFATLFLFLTTAPTIYILMSCAERLKAEDYGSLLYEKEKF</sequence>
<keyword evidence="5" id="KW-0813">Transport</keyword>
<feature type="transmembrane region" description="Helical" evidence="5">
    <location>
        <begin position="297"/>
        <end position="320"/>
    </location>
</feature>
<keyword evidence="5" id="KW-0407">Ion channel</keyword>
<comment type="subcellular location">
    <subcellularLocation>
        <location evidence="1">Membrane</location>
        <topology evidence="1">Multi-pass membrane protein</topology>
    </subcellularLocation>
</comment>